<name>A0A382KQS7_9ZZZZ</name>
<dbReference type="PANTHER" id="PTHR30522">
    <property type="entry name" value="NUCLEOSIDE TRIPHOSPHATE PYROPHOSPHOHYDROLASE"/>
    <property type="match status" value="1"/>
</dbReference>
<dbReference type="Gene3D" id="1.10.287.1080">
    <property type="entry name" value="MazG-like"/>
    <property type="match status" value="2"/>
</dbReference>
<organism evidence="2">
    <name type="scientific">marine metagenome</name>
    <dbReference type="NCBI Taxonomy" id="408172"/>
    <lineage>
        <taxon>unclassified sequences</taxon>
        <taxon>metagenomes</taxon>
        <taxon>ecological metagenomes</taxon>
    </lineage>
</organism>
<dbReference type="EMBL" id="UINC01082130">
    <property type="protein sequence ID" value="SVC26616.1"/>
    <property type="molecule type" value="Genomic_DNA"/>
</dbReference>
<dbReference type="GO" id="GO:0006203">
    <property type="term" value="P:dGTP catabolic process"/>
    <property type="evidence" value="ECO:0007669"/>
    <property type="project" value="TreeGrafter"/>
</dbReference>
<dbReference type="SUPFAM" id="SSF101386">
    <property type="entry name" value="all-alpha NTP pyrophosphatases"/>
    <property type="match status" value="1"/>
</dbReference>
<dbReference type="PANTHER" id="PTHR30522:SF0">
    <property type="entry name" value="NUCLEOSIDE TRIPHOSPHATE PYROPHOSPHOHYDROLASE"/>
    <property type="match status" value="1"/>
</dbReference>
<proteinExistence type="predicted"/>
<dbReference type="GO" id="GO:0046081">
    <property type="term" value="P:dUTP catabolic process"/>
    <property type="evidence" value="ECO:0007669"/>
    <property type="project" value="TreeGrafter"/>
</dbReference>
<dbReference type="InterPro" id="IPR048015">
    <property type="entry name" value="NTP-PPase_MazG-like_N"/>
</dbReference>
<dbReference type="NCBIfam" id="TIGR00444">
    <property type="entry name" value="mazG"/>
    <property type="match status" value="1"/>
</dbReference>
<protein>
    <recommendedName>
        <fullName evidence="1">NTP pyrophosphohydrolase MazG-like domain-containing protein</fullName>
    </recommendedName>
</protein>
<dbReference type="Pfam" id="PF03819">
    <property type="entry name" value="MazG"/>
    <property type="match status" value="1"/>
</dbReference>
<gene>
    <name evidence="2" type="ORF">METZ01_LOCUS279470</name>
</gene>
<dbReference type="GO" id="GO:0046061">
    <property type="term" value="P:dATP catabolic process"/>
    <property type="evidence" value="ECO:0007669"/>
    <property type="project" value="TreeGrafter"/>
</dbReference>
<evidence type="ECO:0000259" key="1">
    <source>
        <dbReference type="Pfam" id="PF03819"/>
    </source>
</evidence>
<dbReference type="InterPro" id="IPR011551">
    <property type="entry name" value="NTP_PyrPHydrolase_MazG"/>
</dbReference>
<reference evidence="2" key="1">
    <citation type="submission" date="2018-05" db="EMBL/GenBank/DDBJ databases">
        <authorList>
            <person name="Lanie J.A."/>
            <person name="Ng W.-L."/>
            <person name="Kazmierczak K.M."/>
            <person name="Andrzejewski T.M."/>
            <person name="Davidsen T.M."/>
            <person name="Wayne K.J."/>
            <person name="Tettelin H."/>
            <person name="Glass J.I."/>
            <person name="Rusch D."/>
            <person name="Podicherti R."/>
            <person name="Tsui H.-C.T."/>
            <person name="Winkler M.E."/>
        </authorList>
    </citation>
    <scope>NUCLEOTIDE SEQUENCE</scope>
</reference>
<dbReference type="GO" id="GO:0046052">
    <property type="term" value="P:UTP catabolic process"/>
    <property type="evidence" value="ECO:0007669"/>
    <property type="project" value="TreeGrafter"/>
</dbReference>
<sequence length="213" mass="24283">MNFPDIPPTLEGISDLINLLRGPNGCPWDKKQTANSLTGHLIEECYELVEAIEKKDYNNINEEIGDVILNVVYQIIFLKEVLDIDEQSIIKDLYAKIKIRHPHVFSDINLKNAADVEQNWEKIKDDSNVNLANNKDIPKYLPSLSLALKLQKKMPPQDINQSYDLIDSLLSNKDSLDSESLGKLLFAIVSIAKIKNIDPEKSLRMHNNYINKN</sequence>
<dbReference type="AlphaFoldDB" id="A0A382KQS7"/>
<dbReference type="GO" id="GO:0046076">
    <property type="term" value="P:dTTP catabolic process"/>
    <property type="evidence" value="ECO:0007669"/>
    <property type="project" value="TreeGrafter"/>
</dbReference>
<evidence type="ECO:0000313" key="2">
    <source>
        <dbReference type="EMBL" id="SVC26616.1"/>
    </source>
</evidence>
<dbReference type="CDD" id="cd11528">
    <property type="entry name" value="NTP-PPase_MazG_Nterm"/>
    <property type="match status" value="1"/>
</dbReference>
<accession>A0A382KQS7</accession>
<dbReference type="GO" id="GO:0047429">
    <property type="term" value="F:nucleoside triphosphate diphosphatase activity"/>
    <property type="evidence" value="ECO:0007669"/>
    <property type="project" value="TreeGrafter"/>
</dbReference>
<feature type="domain" description="NTP pyrophosphohydrolase MazG-like" evidence="1">
    <location>
        <begin position="32"/>
        <end position="105"/>
    </location>
</feature>
<dbReference type="GO" id="GO:0046047">
    <property type="term" value="P:TTP catabolic process"/>
    <property type="evidence" value="ECO:0007669"/>
    <property type="project" value="TreeGrafter"/>
</dbReference>
<dbReference type="InterPro" id="IPR004518">
    <property type="entry name" value="MazG-like_dom"/>
</dbReference>